<dbReference type="RefSeq" id="WP_116008378.1">
    <property type="nucleotide sequence ID" value="NZ_QUOU01000001.1"/>
</dbReference>
<dbReference type="OrthoDB" id="6221272at2"/>
<dbReference type="GO" id="GO:0008270">
    <property type="term" value="F:zinc ion binding"/>
    <property type="evidence" value="ECO:0007669"/>
    <property type="project" value="InterPro"/>
</dbReference>
<evidence type="ECO:0000259" key="4">
    <source>
        <dbReference type="PROSITE" id="PS52035"/>
    </source>
</evidence>
<dbReference type="PANTHER" id="PTHR12756">
    <property type="entry name" value="CYTOSOLIC CARBOXYPEPTIDASE"/>
    <property type="match status" value="1"/>
</dbReference>
<reference evidence="5 6" key="1">
    <citation type="submission" date="2018-08" db="EMBL/GenBank/DDBJ databases">
        <title>Thalassotalea euphylliae genome.</title>
        <authorList>
            <person name="Summers S."/>
            <person name="Rice S.A."/>
            <person name="Freckelton M.L."/>
            <person name="Nedved B.T."/>
            <person name="Hadfield M.G."/>
        </authorList>
    </citation>
    <scope>NUCLEOTIDE SEQUENCE [LARGE SCALE GENOMIC DNA]</scope>
    <source>
        <strain evidence="5 6">H1</strain>
    </source>
</reference>
<dbReference type="Gene3D" id="3.40.630.10">
    <property type="entry name" value="Zn peptidases"/>
    <property type="match status" value="1"/>
</dbReference>
<dbReference type="SMART" id="SM00631">
    <property type="entry name" value="Zn_pept"/>
    <property type="match status" value="1"/>
</dbReference>
<evidence type="ECO:0000256" key="3">
    <source>
        <dbReference type="SAM" id="SignalP"/>
    </source>
</evidence>
<organism evidence="5 6">
    <name type="scientific">Thalassotalea euphylliae</name>
    <dbReference type="NCBI Taxonomy" id="1655234"/>
    <lineage>
        <taxon>Bacteria</taxon>
        <taxon>Pseudomonadati</taxon>
        <taxon>Pseudomonadota</taxon>
        <taxon>Gammaproteobacteria</taxon>
        <taxon>Alteromonadales</taxon>
        <taxon>Colwelliaceae</taxon>
        <taxon>Thalassotalea</taxon>
    </lineage>
</organism>
<proteinExistence type="inferred from homology"/>
<feature type="signal peptide" evidence="3">
    <location>
        <begin position="1"/>
        <end position="31"/>
    </location>
</feature>
<dbReference type="CDD" id="cd06237">
    <property type="entry name" value="M14_Nna1-like"/>
    <property type="match status" value="1"/>
</dbReference>
<dbReference type="PROSITE" id="PS52035">
    <property type="entry name" value="PEPTIDASE_M14"/>
    <property type="match status" value="1"/>
</dbReference>
<comment type="cofactor">
    <cofactor evidence="1">
        <name>Zn(2+)</name>
        <dbReference type="ChEBI" id="CHEBI:29105"/>
    </cofactor>
</comment>
<accession>A0A3E0TS31</accession>
<evidence type="ECO:0000313" key="6">
    <source>
        <dbReference type="Proteomes" id="UP000256478"/>
    </source>
</evidence>
<dbReference type="SUPFAM" id="SSF53187">
    <property type="entry name" value="Zn-dependent exopeptidases"/>
    <property type="match status" value="1"/>
</dbReference>
<dbReference type="EMBL" id="QUOU01000001">
    <property type="protein sequence ID" value="REL27294.1"/>
    <property type="molecule type" value="Genomic_DNA"/>
</dbReference>
<dbReference type="InterPro" id="IPR000834">
    <property type="entry name" value="Peptidase_M14"/>
</dbReference>
<comment type="caution">
    <text evidence="5">The sequence shown here is derived from an EMBL/GenBank/DDBJ whole genome shotgun (WGS) entry which is preliminary data.</text>
</comment>
<keyword evidence="3" id="KW-0732">Signal</keyword>
<comment type="caution">
    <text evidence="2">Lacks conserved residue(s) required for the propagation of feature annotation.</text>
</comment>
<dbReference type="Pfam" id="PF00246">
    <property type="entry name" value="Peptidase_M14"/>
    <property type="match status" value="1"/>
</dbReference>
<evidence type="ECO:0000313" key="5">
    <source>
        <dbReference type="EMBL" id="REL27294.1"/>
    </source>
</evidence>
<sequence length="412" mass="46988">MTIRSHLNVFSRLFSIGAAMLLLSLSSLAYAQKLDQPQKQTQQQRDVYSFAQDGLYFSNQAKGTRLNKVTRLAQDHYQMTISSAFVPTNTSSFFAFQLWSLTSKKVKLSLKYTEHKHRYVPKFSVDRRQWQPISGLIMSEGDTVATFDVDVSPTKLWLAAQEIESAQDTYDWLDALMAGKPFLKKQAVGKSVQGQDLWMVAAEQEKVKPSLVLIARQHPPEIPGGTFAFKAFYEEVVGNSELAQLFRTAFNIYTFPLLNPDGADGGFWRHNANGFDLNRDWQAFSQPETRAVRDFVTQKVAKEGKQLVFGVDFHTSFNGPYLLILNEQNEANANTAIIPQVIKNAQQNAPIMAQYRRREQNLPYCYNWFFNEFGAEAVTYEEGDETDRRVIYARAKLYAQSLMKAMLSEQAR</sequence>
<name>A0A3E0TS31_9GAMM</name>
<dbReference type="PANTHER" id="PTHR12756:SF11">
    <property type="entry name" value="CYTOSOLIC CARBOXYPEPTIDASE 1"/>
    <property type="match status" value="1"/>
</dbReference>
<gene>
    <name evidence="5" type="ORF">DXX93_12460</name>
</gene>
<dbReference type="GO" id="GO:0006508">
    <property type="term" value="P:proteolysis"/>
    <property type="evidence" value="ECO:0007669"/>
    <property type="project" value="InterPro"/>
</dbReference>
<feature type="chain" id="PRO_5017624763" description="Peptidase M14 domain-containing protein" evidence="3">
    <location>
        <begin position="32"/>
        <end position="412"/>
    </location>
</feature>
<dbReference type="Proteomes" id="UP000256478">
    <property type="component" value="Unassembled WGS sequence"/>
</dbReference>
<evidence type="ECO:0000256" key="2">
    <source>
        <dbReference type="PROSITE-ProRule" id="PRU01379"/>
    </source>
</evidence>
<dbReference type="AlphaFoldDB" id="A0A3E0TS31"/>
<evidence type="ECO:0000256" key="1">
    <source>
        <dbReference type="ARBA" id="ARBA00001947"/>
    </source>
</evidence>
<protein>
    <recommendedName>
        <fullName evidence="4">Peptidase M14 domain-containing protein</fullName>
    </recommendedName>
</protein>
<dbReference type="GO" id="GO:0004181">
    <property type="term" value="F:metallocarboxypeptidase activity"/>
    <property type="evidence" value="ECO:0007669"/>
    <property type="project" value="InterPro"/>
</dbReference>
<dbReference type="InterPro" id="IPR050821">
    <property type="entry name" value="Cytosolic_carboxypeptidase"/>
</dbReference>
<comment type="similarity">
    <text evidence="2">Belongs to the peptidase M14 family.</text>
</comment>
<feature type="domain" description="Peptidase M14" evidence="4">
    <location>
        <begin position="162"/>
        <end position="412"/>
    </location>
</feature>